<dbReference type="Gene3D" id="1.10.238.10">
    <property type="entry name" value="EF-hand"/>
    <property type="match status" value="1"/>
</dbReference>
<keyword evidence="1" id="KW-0175">Coiled coil</keyword>
<dbReference type="GO" id="GO:1990281">
    <property type="term" value="C:efflux pump complex"/>
    <property type="evidence" value="ECO:0007669"/>
    <property type="project" value="TreeGrafter"/>
</dbReference>
<protein>
    <recommendedName>
        <fullName evidence="3">EF-hand domain-containing protein</fullName>
    </recommendedName>
</protein>
<reference evidence="4" key="1">
    <citation type="submission" date="2018-05" db="EMBL/GenBank/DDBJ databases">
        <authorList>
            <person name="Lanie J.A."/>
            <person name="Ng W.-L."/>
            <person name="Kazmierczak K.M."/>
            <person name="Andrzejewski T.M."/>
            <person name="Davidsen T.M."/>
            <person name="Wayne K.J."/>
            <person name="Tettelin H."/>
            <person name="Glass J.I."/>
            <person name="Rusch D."/>
            <person name="Podicherti R."/>
            <person name="Tsui H.-C.T."/>
            <person name="Winkler M.E."/>
        </authorList>
    </citation>
    <scope>NUCLEOTIDE SEQUENCE</scope>
</reference>
<dbReference type="PANTHER" id="PTHR30469:SF33">
    <property type="entry name" value="SLR1207 PROTEIN"/>
    <property type="match status" value="1"/>
</dbReference>
<dbReference type="Gene3D" id="1.10.287.470">
    <property type="entry name" value="Helix hairpin bin"/>
    <property type="match status" value="1"/>
</dbReference>
<dbReference type="InterPro" id="IPR058625">
    <property type="entry name" value="MdtA-like_BSH"/>
</dbReference>
<dbReference type="InterPro" id="IPR006143">
    <property type="entry name" value="RND_pump_MFP"/>
</dbReference>
<dbReference type="PROSITE" id="PS50222">
    <property type="entry name" value="EF_HAND_2"/>
    <property type="match status" value="1"/>
</dbReference>
<feature type="region of interest" description="Disordered" evidence="2">
    <location>
        <begin position="379"/>
        <end position="459"/>
    </location>
</feature>
<dbReference type="SUPFAM" id="SSF111369">
    <property type="entry name" value="HlyD-like secretion proteins"/>
    <property type="match status" value="1"/>
</dbReference>
<proteinExistence type="predicted"/>
<dbReference type="InterPro" id="IPR002048">
    <property type="entry name" value="EF_hand_dom"/>
</dbReference>
<dbReference type="Gene3D" id="2.40.30.170">
    <property type="match status" value="1"/>
</dbReference>
<gene>
    <name evidence="4" type="ORF">METZ01_LOCUS46768</name>
</gene>
<dbReference type="GO" id="GO:0005509">
    <property type="term" value="F:calcium ion binding"/>
    <property type="evidence" value="ECO:0007669"/>
    <property type="project" value="InterPro"/>
</dbReference>
<dbReference type="SUPFAM" id="SSF47473">
    <property type="entry name" value="EF-hand"/>
    <property type="match status" value="1"/>
</dbReference>
<dbReference type="InterPro" id="IPR011992">
    <property type="entry name" value="EF-hand-dom_pair"/>
</dbReference>
<feature type="coiled-coil region" evidence="1">
    <location>
        <begin position="105"/>
        <end position="132"/>
    </location>
</feature>
<accession>A0A381RRR1</accession>
<dbReference type="GO" id="GO:0015562">
    <property type="term" value="F:efflux transmembrane transporter activity"/>
    <property type="evidence" value="ECO:0007669"/>
    <property type="project" value="TreeGrafter"/>
</dbReference>
<dbReference type="AlphaFoldDB" id="A0A381RRR1"/>
<dbReference type="EMBL" id="UINC01002187">
    <property type="protein sequence ID" value="SUZ93914.1"/>
    <property type="molecule type" value="Genomic_DNA"/>
</dbReference>
<organism evidence="4">
    <name type="scientific">marine metagenome</name>
    <dbReference type="NCBI Taxonomy" id="408172"/>
    <lineage>
        <taxon>unclassified sequences</taxon>
        <taxon>metagenomes</taxon>
        <taxon>ecological metagenomes</taxon>
    </lineage>
</organism>
<dbReference type="Gene3D" id="2.40.50.100">
    <property type="match status" value="1"/>
</dbReference>
<dbReference type="Gene3D" id="2.40.420.20">
    <property type="match status" value="1"/>
</dbReference>
<dbReference type="Pfam" id="PF25917">
    <property type="entry name" value="BSH_RND"/>
    <property type="match status" value="1"/>
</dbReference>
<sequence>MKNIIIIALLVLVVGYIGYEKWQDGQNANNQGQAKLKNRKTSAIINTRDINFSVTVAGEISPAEKVSVRPEVHGKIAELPVDISDTVAKGELLFRLDDKDLKIEIDTRKKQIDSANLQLEQSKSEYERSKKLFNDSLISEEAFQNIKTRYEVARISRDRAQNDFDLSQEKLSKTSILAPFDCTVLSRPVSIGQAVSGTGGQSSGTEVMEIADLKNLIILSHVNQADVSRMGKNQQVKIEIEAVADLIIDGIVERIAPQATIRSGIKGFSTRIRLLNADPSIIPGMTATINIPVANSKDVVAAPLASIFTERNDSEQRTETYAYVKKEGGKYVKQMVDVGVNDLGFVEVLKGLSVDDEVALEKPDDELIGETVTLTGETKAKEEEKADPMVAKYDTDGDGKLSREERTAAFTKMSDEERTKMMDKMRERFGGRGPGGGSGKGRGSGGGSRGSGGGSKRRP</sequence>
<evidence type="ECO:0000256" key="1">
    <source>
        <dbReference type="SAM" id="Coils"/>
    </source>
</evidence>
<evidence type="ECO:0000259" key="3">
    <source>
        <dbReference type="PROSITE" id="PS50222"/>
    </source>
</evidence>
<name>A0A381RRR1_9ZZZZ</name>
<evidence type="ECO:0000313" key="4">
    <source>
        <dbReference type="EMBL" id="SUZ93914.1"/>
    </source>
</evidence>
<dbReference type="Pfam" id="PF25954">
    <property type="entry name" value="Beta-barrel_RND_2"/>
    <property type="match status" value="1"/>
</dbReference>
<feature type="compositionally biased region" description="Basic and acidic residues" evidence="2">
    <location>
        <begin position="379"/>
        <end position="430"/>
    </location>
</feature>
<dbReference type="PANTHER" id="PTHR30469">
    <property type="entry name" value="MULTIDRUG RESISTANCE PROTEIN MDTA"/>
    <property type="match status" value="1"/>
</dbReference>
<dbReference type="NCBIfam" id="TIGR01730">
    <property type="entry name" value="RND_mfp"/>
    <property type="match status" value="1"/>
</dbReference>
<dbReference type="InterPro" id="IPR058792">
    <property type="entry name" value="Beta-barrel_RND_2"/>
</dbReference>
<evidence type="ECO:0000256" key="2">
    <source>
        <dbReference type="SAM" id="MobiDB-lite"/>
    </source>
</evidence>
<feature type="domain" description="EF-hand" evidence="3">
    <location>
        <begin position="381"/>
        <end position="416"/>
    </location>
</feature>
<feature type="compositionally biased region" description="Gly residues" evidence="2">
    <location>
        <begin position="431"/>
        <end position="459"/>
    </location>
</feature>